<dbReference type="HOGENOM" id="CLU_087840_0_1_0"/>
<dbReference type="PANTHER" id="PTHR30086:SF20">
    <property type="entry name" value="ARGININE EXPORTER PROTEIN ARGO-RELATED"/>
    <property type="match status" value="1"/>
</dbReference>
<comment type="subcellular location">
    <subcellularLocation>
        <location evidence="1">Cell membrane</location>
        <topology evidence="1">Multi-pass membrane protein</topology>
    </subcellularLocation>
</comment>
<dbReference type="STRING" id="522772.Dacet_1026"/>
<dbReference type="eggNOG" id="COG1279">
    <property type="taxonomic scope" value="Bacteria"/>
</dbReference>
<keyword evidence="2" id="KW-1003">Cell membrane</keyword>
<proteinExistence type="predicted"/>
<dbReference type="FunCoup" id="D4H6T6">
    <property type="interactions" value="78"/>
</dbReference>
<sequence precursor="true">MYHTAFLTGMGTSAGLIIAIGAQNAYLLTQSVRRNHYVTIAVICAIFDVLFISVGVAGVGTFLNGSPLLMKIAAWGGASFLFFYGLMSFRSAFRKNTMNLLEQTDDSLKKVIVTTLAVTVLNPHVYIDTIVLMGGISAQFESYNRLMFAIGACLSSVIWFYLLAVAGTKLQGIFRKPVTWKLLDGSVGTVMWLIGLSLII</sequence>
<feature type="transmembrane region" description="Helical" evidence="6">
    <location>
        <begin position="146"/>
        <end position="166"/>
    </location>
</feature>
<feature type="transmembrane region" description="Helical" evidence="6">
    <location>
        <begin position="68"/>
        <end position="87"/>
    </location>
</feature>
<gene>
    <name evidence="7" type="ordered locus">Dacet_1026</name>
</gene>
<protein>
    <submittedName>
        <fullName evidence="7">Lysine exporter protein (LYSE/YGGA)</fullName>
    </submittedName>
</protein>
<keyword evidence="8" id="KW-1185">Reference proteome</keyword>
<dbReference type="InterPro" id="IPR001123">
    <property type="entry name" value="LeuE-type"/>
</dbReference>
<evidence type="ECO:0000256" key="6">
    <source>
        <dbReference type="SAM" id="Phobius"/>
    </source>
</evidence>
<dbReference type="GO" id="GO:0015171">
    <property type="term" value="F:amino acid transmembrane transporter activity"/>
    <property type="evidence" value="ECO:0007669"/>
    <property type="project" value="TreeGrafter"/>
</dbReference>
<dbReference type="PANTHER" id="PTHR30086">
    <property type="entry name" value="ARGININE EXPORTER PROTEIN ARGO"/>
    <property type="match status" value="1"/>
</dbReference>
<dbReference type="GO" id="GO:0005886">
    <property type="term" value="C:plasma membrane"/>
    <property type="evidence" value="ECO:0007669"/>
    <property type="project" value="UniProtKB-SubCell"/>
</dbReference>
<dbReference type="EMBL" id="CP001968">
    <property type="protein sequence ID" value="ADD67802.1"/>
    <property type="molecule type" value="Genomic_DNA"/>
</dbReference>
<dbReference type="KEGG" id="dap:Dacet_1026"/>
<evidence type="ECO:0000313" key="7">
    <source>
        <dbReference type="EMBL" id="ADD67802.1"/>
    </source>
</evidence>
<feature type="transmembrane region" description="Helical" evidence="6">
    <location>
        <begin position="108"/>
        <end position="126"/>
    </location>
</feature>
<dbReference type="InParanoid" id="D4H6T6"/>
<dbReference type="AlphaFoldDB" id="D4H6T6"/>
<accession>D4H6T6</accession>
<dbReference type="Proteomes" id="UP000002012">
    <property type="component" value="Chromosome"/>
</dbReference>
<evidence type="ECO:0000256" key="2">
    <source>
        <dbReference type="ARBA" id="ARBA00022475"/>
    </source>
</evidence>
<feature type="transmembrane region" description="Helical" evidence="6">
    <location>
        <begin position="6"/>
        <end position="28"/>
    </location>
</feature>
<evidence type="ECO:0000313" key="8">
    <source>
        <dbReference type="Proteomes" id="UP000002012"/>
    </source>
</evidence>
<keyword evidence="3 6" id="KW-0812">Transmembrane</keyword>
<reference evidence="7 8" key="1">
    <citation type="journal article" date="2010" name="Stand. Genomic Sci.">
        <title>Complete genome sequence of Denitrovibrio acetiphilus type strain (N2460).</title>
        <authorList>
            <person name="Kiss H."/>
            <person name="Lang E."/>
            <person name="Lapidus A."/>
            <person name="Copeland A."/>
            <person name="Nolan M."/>
            <person name="Glavina Del Rio T."/>
            <person name="Chen F."/>
            <person name="Lucas S."/>
            <person name="Tice H."/>
            <person name="Cheng J.F."/>
            <person name="Han C."/>
            <person name="Goodwin L."/>
            <person name="Pitluck S."/>
            <person name="Liolios K."/>
            <person name="Pati A."/>
            <person name="Ivanova N."/>
            <person name="Mavromatis K."/>
            <person name="Chen A."/>
            <person name="Palaniappan K."/>
            <person name="Land M."/>
            <person name="Hauser L."/>
            <person name="Chang Y.J."/>
            <person name="Jeffries C.D."/>
            <person name="Detter J.C."/>
            <person name="Brettin T."/>
            <person name="Spring S."/>
            <person name="Rohde M."/>
            <person name="Goker M."/>
            <person name="Woyke T."/>
            <person name="Bristow J."/>
            <person name="Eisen J.A."/>
            <person name="Markowitz V."/>
            <person name="Hugenholtz P."/>
            <person name="Kyrpides N.C."/>
            <person name="Klenk H.P."/>
        </authorList>
    </citation>
    <scope>NUCLEOTIDE SEQUENCE [LARGE SCALE GENOMIC DNA]</scope>
    <source>
        <strain evidence="8">DSM 12809 / NBRC 114555 / N2460</strain>
    </source>
</reference>
<keyword evidence="4 6" id="KW-1133">Transmembrane helix</keyword>
<evidence type="ECO:0000256" key="5">
    <source>
        <dbReference type="ARBA" id="ARBA00023136"/>
    </source>
</evidence>
<evidence type="ECO:0000256" key="4">
    <source>
        <dbReference type="ARBA" id="ARBA00022989"/>
    </source>
</evidence>
<keyword evidence="5 6" id="KW-0472">Membrane</keyword>
<evidence type="ECO:0000256" key="1">
    <source>
        <dbReference type="ARBA" id="ARBA00004651"/>
    </source>
</evidence>
<dbReference type="OrthoDB" id="5638726at2"/>
<organism evidence="7 8">
    <name type="scientific">Denitrovibrio acetiphilus (strain DSM 12809 / NBRC 114555 / N2460)</name>
    <dbReference type="NCBI Taxonomy" id="522772"/>
    <lineage>
        <taxon>Bacteria</taxon>
        <taxon>Pseudomonadati</taxon>
        <taxon>Deferribacterota</taxon>
        <taxon>Deferribacteres</taxon>
        <taxon>Deferribacterales</taxon>
        <taxon>Geovibrionaceae</taxon>
        <taxon>Denitrovibrio</taxon>
    </lineage>
</organism>
<evidence type="ECO:0000256" key="3">
    <source>
        <dbReference type="ARBA" id="ARBA00022692"/>
    </source>
</evidence>
<dbReference type="PaxDb" id="522772-Dacet_1026"/>
<feature type="transmembrane region" description="Helical" evidence="6">
    <location>
        <begin position="40"/>
        <end position="62"/>
    </location>
</feature>
<name>D4H6T6_DENA2</name>
<dbReference type="Pfam" id="PF01810">
    <property type="entry name" value="LysE"/>
    <property type="match status" value="1"/>
</dbReference>